<evidence type="ECO:0000256" key="6">
    <source>
        <dbReference type="SAM" id="Phobius"/>
    </source>
</evidence>
<gene>
    <name evidence="8" type="ORF">M9Y10_013497</name>
    <name evidence="9" type="ORF">M9Y10_017867</name>
</gene>
<sequence>MISFFLIFSNSAIYYRVCKYSKSIITECSQVEWNSSKALIPCNLVGRDYRICSAKGLDKFQRFFPDIPKDVLVGDGCKNEYSNINSFGTAVCQALKGVVCVGEPYWIVNDFRCFEEGKRSYMPVLICSMFFGIFGVDRYLLGYPLLGTIKLLTLGGFGIWYVVDLILISLGILNPYIESYKTSY</sequence>
<keyword evidence="3 6" id="KW-0812">Transmembrane</keyword>
<evidence type="ECO:0000313" key="10">
    <source>
        <dbReference type="Proteomes" id="UP001470230"/>
    </source>
</evidence>
<keyword evidence="4 6" id="KW-1133">Transmembrane helix</keyword>
<comment type="similarity">
    <text evidence="2">Belongs to the TM2 family.</text>
</comment>
<evidence type="ECO:0000313" key="8">
    <source>
        <dbReference type="EMBL" id="KAK8835339.1"/>
    </source>
</evidence>
<dbReference type="PANTHER" id="PTHR21016">
    <property type="entry name" value="BETA-AMYLOID BINDING PROTEIN-RELATED"/>
    <property type="match status" value="1"/>
</dbReference>
<keyword evidence="5 6" id="KW-0472">Membrane</keyword>
<keyword evidence="10" id="KW-1185">Reference proteome</keyword>
<organism evidence="8 10">
    <name type="scientific">Tritrichomonas musculus</name>
    <dbReference type="NCBI Taxonomy" id="1915356"/>
    <lineage>
        <taxon>Eukaryota</taxon>
        <taxon>Metamonada</taxon>
        <taxon>Parabasalia</taxon>
        <taxon>Tritrichomonadida</taxon>
        <taxon>Tritrichomonadidae</taxon>
        <taxon>Tritrichomonas</taxon>
    </lineage>
</organism>
<evidence type="ECO:0000256" key="1">
    <source>
        <dbReference type="ARBA" id="ARBA00004141"/>
    </source>
</evidence>
<accession>A0ABR2GN47</accession>
<name>A0ABR2GN47_9EUKA</name>
<feature type="transmembrane region" description="Helical" evidence="6">
    <location>
        <begin position="152"/>
        <end position="173"/>
    </location>
</feature>
<dbReference type="PANTHER" id="PTHR21016:SF25">
    <property type="entry name" value="TM2 DOMAIN-CONTAINING PROTEIN DDB_G0277895-RELATED"/>
    <property type="match status" value="1"/>
</dbReference>
<dbReference type="Proteomes" id="UP001470230">
    <property type="component" value="Unassembled WGS sequence"/>
</dbReference>
<comment type="subcellular location">
    <subcellularLocation>
        <location evidence="1">Membrane</location>
        <topology evidence="1">Multi-pass membrane protein</topology>
    </subcellularLocation>
</comment>
<dbReference type="EMBL" id="JAPFFF010000023">
    <property type="protein sequence ID" value="KAK8852875.1"/>
    <property type="molecule type" value="Genomic_DNA"/>
</dbReference>
<dbReference type="Pfam" id="PF05154">
    <property type="entry name" value="TM2"/>
    <property type="match status" value="1"/>
</dbReference>
<evidence type="ECO:0000313" key="9">
    <source>
        <dbReference type="EMBL" id="KAK8852875.1"/>
    </source>
</evidence>
<evidence type="ECO:0000256" key="4">
    <source>
        <dbReference type="ARBA" id="ARBA00022989"/>
    </source>
</evidence>
<reference evidence="8 10" key="1">
    <citation type="submission" date="2024-04" db="EMBL/GenBank/DDBJ databases">
        <title>Tritrichomonas musculus Genome.</title>
        <authorList>
            <person name="Alves-Ferreira E."/>
            <person name="Grigg M."/>
            <person name="Lorenzi H."/>
            <person name="Galac M."/>
        </authorList>
    </citation>
    <scope>NUCLEOTIDE SEQUENCE [LARGE SCALE GENOMIC DNA]</scope>
    <source>
        <strain evidence="8 10">EAF2021</strain>
    </source>
</reference>
<evidence type="ECO:0000256" key="3">
    <source>
        <dbReference type="ARBA" id="ARBA00022692"/>
    </source>
</evidence>
<protein>
    <submittedName>
        <fullName evidence="8">TM2 domain-containing protein 2</fullName>
    </submittedName>
</protein>
<feature type="transmembrane region" description="Helical" evidence="6">
    <location>
        <begin position="121"/>
        <end position="140"/>
    </location>
</feature>
<feature type="domain" description="TM2" evidence="7">
    <location>
        <begin position="118"/>
        <end position="166"/>
    </location>
</feature>
<dbReference type="InterPro" id="IPR007829">
    <property type="entry name" value="TM2"/>
</dbReference>
<evidence type="ECO:0000259" key="7">
    <source>
        <dbReference type="Pfam" id="PF05154"/>
    </source>
</evidence>
<comment type="caution">
    <text evidence="8">The sequence shown here is derived from an EMBL/GenBank/DDBJ whole genome shotgun (WGS) entry which is preliminary data.</text>
</comment>
<proteinExistence type="inferred from homology"/>
<dbReference type="EMBL" id="JAPFFF010000183">
    <property type="protein sequence ID" value="KAK8835339.1"/>
    <property type="molecule type" value="Genomic_DNA"/>
</dbReference>
<evidence type="ECO:0000256" key="5">
    <source>
        <dbReference type="ARBA" id="ARBA00023136"/>
    </source>
</evidence>
<dbReference type="InterPro" id="IPR050932">
    <property type="entry name" value="TM2D1-3-like"/>
</dbReference>
<evidence type="ECO:0000256" key="2">
    <source>
        <dbReference type="ARBA" id="ARBA00008284"/>
    </source>
</evidence>